<dbReference type="SUPFAM" id="SSF51735">
    <property type="entry name" value="NAD(P)-binding Rossmann-fold domains"/>
    <property type="match status" value="1"/>
</dbReference>
<dbReference type="InterPro" id="IPR020843">
    <property type="entry name" value="ER"/>
</dbReference>
<evidence type="ECO:0000259" key="3">
    <source>
        <dbReference type="SMART" id="SM00829"/>
    </source>
</evidence>
<dbReference type="PANTHER" id="PTHR48106">
    <property type="entry name" value="QUINONE OXIDOREDUCTASE PIG3-RELATED"/>
    <property type="match status" value="1"/>
</dbReference>
<protein>
    <submittedName>
        <fullName evidence="4">Zinc-dependent alcohol dehydrogenase family protein</fullName>
    </submittedName>
</protein>
<dbReference type="EMBL" id="JAZAQF010000059">
    <property type="protein sequence ID" value="MFG3818140.1"/>
    <property type="molecule type" value="Genomic_DNA"/>
</dbReference>
<evidence type="ECO:0000313" key="5">
    <source>
        <dbReference type="Proteomes" id="UP001604335"/>
    </source>
</evidence>
<dbReference type="Proteomes" id="UP001604335">
    <property type="component" value="Unassembled WGS sequence"/>
</dbReference>
<name>A0ABW7CAI1_9CYAN</name>
<gene>
    <name evidence="4" type="ORF">VPK24_10880</name>
</gene>
<dbReference type="SMART" id="SM00829">
    <property type="entry name" value="PKS_ER"/>
    <property type="match status" value="1"/>
</dbReference>
<dbReference type="InterPro" id="IPR002364">
    <property type="entry name" value="Quin_OxRdtase/zeta-crystal_CS"/>
</dbReference>
<evidence type="ECO:0000256" key="2">
    <source>
        <dbReference type="ARBA" id="ARBA00023002"/>
    </source>
</evidence>
<keyword evidence="1" id="KW-0521">NADP</keyword>
<comment type="caution">
    <text evidence="4">The sequence shown here is derived from an EMBL/GenBank/DDBJ whole genome shotgun (WGS) entry which is preliminary data.</text>
</comment>
<sequence length="332" mass="35071">MKAIALSQAGGPENLQLQDLPQPEITAGQVLVKLKAAGINPIDAKLRSRGTFYPEATPHVLGCDGAGIIEAIGSEVTGWQPGQAVYFCYGGLGGPAGNYAEWAAVDARCLAPKPDRLSFAEAAAAPLVLITAWEALRDRARITAGQKVLIHAGAGGVGHVAVQLAKLWGAEVAATVSTPEKADFVAGLGCDRPILYRQEDFVSALQGWTGGQGVDIAFDTVGGDLLTATFPAVKPYGDVVTILEPAANTNWKVARNHNLRIGLELMLTPLLKHWDAGLRHQAEVLRQCAAWIDAGQLKIQLHQTFPLDRAAEAHQLLEQGGLIGKLALAIDP</sequence>
<dbReference type="Gene3D" id="3.90.180.10">
    <property type="entry name" value="Medium-chain alcohol dehydrogenases, catalytic domain"/>
    <property type="match status" value="1"/>
</dbReference>
<dbReference type="RefSeq" id="WP_393013125.1">
    <property type="nucleotide sequence ID" value="NZ_JAZAQF010000059.1"/>
</dbReference>
<organism evidence="4 5">
    <name type="scientific">Limnothrix redekei LRLZ20PSL1</name>
    <dbReference type="NCBI Taxonomy" id="3112953"/>
    <lineage>
        <taxon>Bacteria</taxon>
        <taxon>Bacillati</taxon>
        <taxon>Cyanobacteriota</taxon>
        <taxon>Cyanophyceae</taxon>
        <taxon>Pseudanabaenales</taxon>
        <taxon>Pseudanabaenaceae</taxon>
        <taxon>Limnothrix</taxon>
    </lineage>
</organism>
<dbReference type="Pfam" id="PF13602">
    <property type="entry name" value="ADH_zinc_N_2"/>
    <property type="match status" value="1"/>
</dbReference>
<feature type="domain" description="Enoyl reductase (ER)" evidence="3">
    <location>
        <begin position="10"/>
        <end position="328"/>
    </location>
</feature>
<dbReference type="Gene3D" id="3.40.50.720">
    <property type="entry name" value="NAD(P)-binding Rossmann-like Domain"/>
    <property type="match status" value="1"/>
</dbReference>
<keyword evidence="5" id="KW-1185">Reference proteome</keyword>
<dbReference type="InterPro" id="IPR011032">
    <property type="entry name" value="GroES-like_sf"/>
</dbReference>
<dbReference type="InterPro" id="IPR013154">
    <property type="entry name" value="ADH-like_N"/>
</dbReference>
<evidence type="ECO:0000256" key="1">
    <source>
        <dbReference type="ARBA" id="ARBA00022857"/>
    </source>
</evidence>
<dbReference type="PROSITE" id="PS01162">
    <property type="entry name" value="QOR_ZETA_CRYSTAL"/>
    <property type="match status" value="1"/>
</dbReference>
<accession>A0ABW7CAI1</accession>
<evidence type="ECO:0000313" key="4">
    <source>
        <dbReference type="EMBL" id="MFG3818140.1"/>
    </source>
</evidence>
<dbReference type="SUPFAM" id="SSF50129">
    <property type="entry name" value="GroES-like"/>
    <property type="match status" value="1"/>
</dbReference>
<proteinExistence type="predicted"/>
<dbReference type="Pfam" id="PF08240">
    <property type="entry name" value="ADH_N"/>
    <property type="match status" value="1"/>
</dbReference>
<keyword evidence="2" id="KW-0560">Oxidoreductase</keyword>
<dbReference type="CDD" id="cd08272">
    <property type="entry name" value="MDR6"/>
    <property type="match status" value="1"/>
</dbReference>
<reference evidence="5" key="1">
    <citation type="journal article" date="2024" name="Algal Res.">
        <title>Biochemical, toxicological and genomic investigation of a high-biomass producing Limnothrix strain isolated from Italian shallow drinking water reservoir.</title>
        <authorList>
            <person name="Simonazzi M."/>
            <person name="Shishido T.K."/>
            <person name="Delbaje E."/>
            <person name="Wahlsten M."/>
            <person name="Fewer D.P."/>
            <person name="Sivonen K."/>
            <person name="Pezzolesi L."/>
            <person name="Pistocchi R."/>
        </authorList>
    </citation>
    <scope>NUCLEOTIDE SEQUENCE [LARGE SCALE GENOMIC DNA]</scope>
    <source>
        <strain evidence="5">LRLZ20PSL1</strain>
    </source>
</reference>
<dbReference type="InterPro" id="IPR036291">
    <property type="entry name" value="NAD(P)-bd_dom_sf"/>
</dbReference>